<dbReference type="GO" id="GO:0006261">
    <property type="term" value="P:DNA-templated DNA replication"/>
    <property type="evidence" value="ECO:0007669"/>
    <property type="project" value="TreeGrafter"/>
</dbReference>
<dbReference type="Gene3D" id="3.40.50.300">
    <property type="entry name" value="P-loop containing nucleotide triphosphate hydrolases"/>
    <property type="match status" value="1"/>
</dbReference>
<accession>A0A7Z8Y7L7</accession>
<keyword evidence="2" id="KW-0548">Nucleotidyltransferase</keyword>
<dbReference type="PANTHER" id="PTHR11669">
    <property type="entry name" value="REPLICATION FACTOR C / DNA POLYMERASE III GAMMA-TAU SUBUNIT"/>
    <property type="match status" value="1"/>
</dbReference>
<proteinExistence type="predicted"/>
<gene>
    <name evidence="2" type="primary">holB</name>
    <name evidence="2" type="ORF">NCTC10327_00332</name>
</gene>
<dbReference type="InterPro" id="IPR027417">
    <property type="entry name" value="P-loop_NTPase"/>
</dbReference>
<sequence>MSVWQSLIGQDAAARELYKAAWAARLTDAAAGTTSYATPAAPTAGPISTTAGPTSATGGSATAISSAAPTATPTPASSATAAVQIPEQVRAAFGEISPQAMAQAWLITGPPGSGRSQAARAFAAALQCTGTAPGCGTCRACQMVMAGTHPDVEWLSTSGVTITVEETRKLVASSYDYPTAGRRRIIVIEDADRMLVRTTNVMLKAIEEPPRDTVWILIAPSPEDMLPTIRSRCRHVSLVVPHVEDVARLLTERYGTDPESALQYARAAQSHIGRATGLATDAKTRTNRELTLRGVFSMKTVGDAVLAAQRLYNDYKDSAEEKQRENELAAYAKKHPEDEEAQVKNPWLTELEKRERKELKRQLGVTHSRELKPAQRGMWTDLCRRQKQRQTRTTRDRLDMALLDLLSVYRDVLTVQVGAGVPLVNADFSAQITQIAASTTPILTVNRMDALTEARQRLKANVAPQLALEAAYVTLRPPK</sequence>
<protein>
    <submittedName>
        <fullName evidence="2">DNA polymerase III subunit delta</fullName>
        <ecNumber evidence="2">2.7.7.7</ecNumber>
    </submittedName>
</protein>
<evidence type="ECO:0000313" key="2">
    <source>
        <dbReference type="EMBL" id="VDG75644.1"/>
    </source>
</evidence>
<comment type="caution">
    <text evidence="2">The sequence shown here is derived from an EMBL/GenBank/DDBJ whole genome shotgun (WGS) entry which is preliminary data.</text>
</comment>
<dbReference type="InterPro" id="IPR004622">
    <property type="entry name" value="DNA_pol_HolB"/>
</dbReference>
<evidence type="ECO:0000256" key="1">
    <source>
        <dbReference type="SAM" id="MobiDB-lite"/>
    </source>
</evidence>
<feature type="region of interest" description="Disordered" evidence="1">
    <location>
        <begin position="37"/>
        <end position="79"/>
    </location>
</feature>
<dbReference type="NCBIfam" id="TIGR00678">
    <property type="entry name" value="holB"/>
    <property type="match status" value="1"/>
</dbReference>
<dbReference type="Pfam" id="PF13177">
    <property type="entry name" value="DNA_pol3_delta2"/>
    <property type="match status" value="1"/>
</dbReference>
<organism evidence="2 3">
    <name type="scientific">Actinobaculum suis</name>
    <dbReference type="NCBI Taxonomy" id="1657"/>
    <lineage>
        <taxon>Bacteria</taxon>
        <taxon>Bacillati</taxon>
        <taxon>Actinomycetota</taxon>
        <taxon>Actinomycetes</taxon>
        <taxon>Actinomycetales</taxon>
        <taxon>Actinomycetaceae</taxon>
        <taxon>Actinobaculum</taxon>
    </lineage>
</organism>
<dbReference type="InterPro" id="IPR050238">
    <property type="entry name" value="DNA_Rep/Repair_Clamp_Loader"/>
</dbReference>
<dbReference type="PANTHER" id="PTHR11669:SF8">
    <property type="entry name" value="DNA POLYMERASE III SUBUNIT DELTA"/>
    <property type="match status" value="1"/>
</dbReference>
<evidence type="ECO:0000313" key="3">
    <source>
        <dbReference type="Proteomes" id="UP000269974"/>
    </source>
</evidence>
<keyword evidence="2" id="KW-0808">Transferase</keyword>
<dbReference type="GO" id="GO:0003887">
    <property type="term" value="F:DNA-directed DNA polymerase activity"/>
    <property type="evidence" value="ECO:0007669"/>
    <property type="project" value="UniProtKB-EC"/>
</dbReference>
<dbReference type="RefSeq" id="WP_244924490.1">
    <property type="nucleotide sequence ID" value="NZ_UYIO01000001.1"/>
</dbReference>
<dbReference type="EMBL" id="UYIO01000001">
    <property type="protein sequence ID" value="VDG75644.1"/>
    <property type="molecule type" value="Genomic_DNA"/>
</dbReference>
<dbReference type="GO" id="GO:0008408">
    <property type="term" value="F:3'-5' exonuclease activity"/>
    <property type="evidence" value="ECO:0007669"/>
    <property type="project" value="InterPro"/>
</dbReference>
<reference evidence="2 3" key="1">
    <citation type="submission" date="2018-11" db="EMBL/GenBank/DDBJ databases">
        <authorList>
            <consortium name="Pathogen Informatics"/>
        </authorList>
    </citation>
    <scope>NUCLEOTIDE SEQUENCE [LARGE SCALE GENOMIC DNA]</scope>
    <source>
        <strain evidence="2 3">NCTC10327</strain>
    </source>
</reference>
<name>A0A7Z8Y7L7_9ACTO</name>
<dbReference type="SUPFAM" id="SSF52540">
    <property type="entry name" value="P-loop containing nucleoside triphosphate hydrolases"/>
    <property type="match status" value="1"/>
</dbReference>
<dbReference type="NCBIfam" id="NF005926">
    <property type="entry name" value="PRK07940.1"/>
    <property type="match status" value="1"/>
</dbReference>
<dbReference type="Proteomes" id="UP000269974">
    <property type="component" value="Unassembled WGS sequence"/>
</dbReference>
<dbReference type="EC" id="2.7.7.7" evidence="2"/>
<dbReference type="AlphaFoldDB" id="A0A7Z8Y7L7"/>